<dbReference type="SUPFAM" id="SSF52518">
    <property type="entry name" value="Thiamin diphosphate-binding fold (THDP-binding)"/>
    <property type="match status" value="1"/>
</dbReference>
<dbReference type="GO" id="GO:0016491">
    <property type="term" value="F:oxidoreductase activity"/>
    <property type="evidence" value="ECO:0007669"/>
    <property type="project" value="UniProtKB-KW"/>
</dbReference>
<gene>
    <name evidence="2" type="ORF">ENN94_04570</name>
</gene>
<dbReference type="EMBL" id="DSDO01000317">
    <property type="protein sequence ID" value="HDR46956.1"/>
    <property type="molecule type" value="Genomic_DNA"/>
</dbReference>
<accession>A0A831PJZ8</accession>
<sequence length="87" mass="9302">MKDHPEIELLMGNEAIGRALIEAGCQIAAAYPGTPSTEILQAVADRRGEAPEPLHIEWSVNEKIAFEVALAAAYTGKRSAVVMKQVG</sequence>
<organism evidence="2">
    <name type="scientific">Geoalkalibacter subterraneus</name>
    <dbReference type="NCBI Taxonomy" id="483547"/>
    <lineage>
        <taxon>Bacteria</taxon>
        <taxon>Pseudomonadati</taxon>
        <taxon>Thermodesulfobacteriota</taxon>
        <taxon>Desulfuromonadia</taxon>
        <taxon>Desulfuromonadales</taxon>
        <taxon>Geoalkalibacteraceae</taxon>
        <taxon>Geoalkalibacter</taxon>
    </lineage>
</organism>
<evidence type="ECO:0000256" key="1">
    <source>
        <dbReference type="ARBA" id="ARBA00023002"/>
    </source>
</evidence>
<dbReference type="InterPro" id="IPR002880">
    <property type="entry name" value="Pyrv_Fd/Flavodoxin_OxRdtase_N"/>
</dbReference>
<keyword evidence="1" id="KW-0560">Oxidoreductase</keyword>
<feature type="non-terminal residue" evidence="2">
    <location>
        <position position="87"/>
    </location>
</feature>
<protein>
    <submittedName>
        <fullName evidence="2">Indolepyruvate oxidoreductase</fullName>
    </submittedName>
</protein>
<dbReference type="Gene3D" id="3.40.50.970">
    <property type="match status" value="1"/>
</dbReference>
<dbReference type="InterPro" id="IPR029061">
    <property type="entry name" value="THDP-binding"/>
</dbReference>
<dbReference type="Proteomes" id="UP000886162">
    <property type="component" value="Unassembled WGS sequence"/>
</dbReference>
<comment type="caution">
    <text evidence="2">The sequence shown here is derived from an EMBL/GenBank/DDBJ whole genome shotgun (WGS) entry which is preliminary data.</text>
</comment>
<proteinExistence type="predicted"/>
<reference evidence="2" key="1">
    <citation type="journal article" date="2020" name="mSystems">
        <title>Genome- and Community-Level Interaction Insights into Carbon Utilization and Element Cycling Functions of Hydrothermarchaeota in Hydrothermal Sediment.</title>
        <authorList>
            <person name="Zhou Z."/>
            <person name="Liu Y."/>
            <person name="Xu W."/>
            <person name="Pan J."/>
            <person name="Luo Z.H."/>
            <person name="Li M."/>
        </authorList>
    </citation>
    <scope>NUCLEOTIDE SEQUENCE [LARGE SCALE GENOMIC DNA]</scope>
    <source>
        <strain evidence="2">SpSt-1220</strain>
    </source>
</reference>
<evidence type="ECO:0000313" key="2">
    <source>
        <dbReference type="EMBL" id="HDR46956.1"/>
    </source>
</evidence>
<dbReference type="CDD" id="cd07034">
    <property type="entry name" value="TPP_PYR_PFOR_IOR-alpha_like"/>
    <property type="match status" value="1"/>
</dbReference>
<dbReference type="AlphaFoldDB" id="A0A831PJZ8"/>
<name>A0A831PJZ8_9BACT</name>